<evidence type="ECO:0000313" key="6">
    <source>
        <dbReference type="Proteomes" id="UP001149165"/>
    </source>
</evidence>
<name>A0A9W9EUJ8_9EURO</name>
<evidence type="ECO:0000259" key="4">
    <source>
        <dbReference type="PROSITE" id="PS01186"/>
    </source>
</evidence>
<keyword evidence="1 2" id="KW-0732">Signal</keyword>
<feature type="domain" description="EGF-like" evidence="3 4">
    <location>
        <begin position="43"/>
        <end position="54"/>
    </location>
</feature>
<evidence type="ECO:0000256" key="1">
    <source>
        <dbReference type="ARBA" id="ARBA00022729"/>
    </source>
</evidence>
<feature type="signal peptide" evidence="2">
    <location>
        <begin position="1"/>
        <end position="25"/>
    </location>
</feature>
<dbReference type="Proteomes" id="UP001149165">
    <property type="component" value="Unassembled WGS sequence"/>
</dbReference>
<evidence type="ECO:0000259" key="3">
    <source>
        <dbReference type="PROSITE" id="PS00022"/>
    </source>
</evidence>
<dbReference type="Pfam" id="PF23106">
    <property type="entry name" value="EGF_Teneurin"/>
    <property type="match status" value="1"/>
</dbReference>
<keyword evidence="6" id="KW-1185">Reference proteome</keyword>
<dbReference type="InterPro" id="IPR023296">
    <property type="entry name" value="Glyco_hydro_beta-prop_sf"/>
</dbReference>
<comment type="caution">
    <text evidence="5">The sequence shown here is derived from an EMBL/GenBank/DDBJ whole genome shotgun (WGS) entry which is preliminary data.</text>
</comment>
<reference evidence="5" key="2">
    <citation type="journal article" date="2023" name="IMA Fungus">
        <title>Comparative genomic study of the Penicillium genus elucidates a diverse pangenome and 15 lateral gene transfer events.</title>
        <authorList>
            <person name="Petersen C."/>
            <person name="Sorensen T."/>
            <person name="Nielsen M.R."/>
            <person name="Sondergaard T.E."/>
            <person name="Sorensen J.L."/>
            <person name="Fitzpatrick D.A."/>
            <person name="Frisvad J.C."/>
            <person name="Nielsen K.L."/>
        </authorList>
    </citation>
    <scope>NUCLEOTIDE SEQUENCE</scope>
    <source>
        <strain evidence="5">IBT 30069</strain>
    </source>
</reference>
<sequence>MTRFSYLSYLKYLVAASSLLSFTQACNSDDQCSLNGICKNNACVCDPGWTGQDCGRLDLRPGPRLNGYNHTAEGTSSWCNGIIRDPKEKDKYHLFVSEFTHGCGLEYWTPYSHIIRAESNNPLGPYTYKQEIVPTFAHNPTVIWSEKDKKYLMYNIGCSQNVQSTCQGVNFTCGPGNSLNGESGISVWSSVDLINWTSSDQVFPGLDNKAWDADTTNPGPLHIRSPAGQAHLDETILSYRGCPYNCNGTELINIATATDYDDSYTPIHPRKPIFTEASEDPFFWVDKRGNFHILVHSLLPDAGFGDGPNVGRHAYSRAWDGPWTFNRETVAFNTTVEFSDGSSIDYYRRERPNLFFSEDSEMTPLFLSTGVQEVNSPASYSLIQPVGDSS</sequence>
<organism evidence="5 6">
    <name type="scientific">Penicillium angulare</name>
    <dbReference type="NCBI Taxonomy" id="116970"/>
    <lineage>
        <taxon>Eukaryota</taxon>
        <taxon>Fungi</taxon>
        <taxon>Dikarya</taxon>
        <taxon>Ascomycota</taxon>
        <taxon>Pezizomycotina</taxon>
        <taxon>Eurotiomycetes</taxon>
        <taxon>Eurotiomycetidae</taxon>
        <taxon>Eurotiales</taxon>
        <taxon>Aspergillaceae</taxon>
        <taxon>Penicillium</taxon>
    </lineage>
</organism>
<accession>A0A9W9EUJ8</accession>
<evidence type="ECO:0000313" key="5">
    <source>
        <dbReference type="EMBL" id="KAJ5088222.1"/>
    </source>
</evidence>
<dbReference type="PROSITE" id="PS00022">
    <property type="entry name" value="EGF_1"/>
    <property type="match status" value="1"/>
</dbReference>
<dbReference type="SUPFAM" id="SSF75005">
    <property type="entry name" value="Arabinanase/levansucrase/invertase"/>
    <property type="match status" value="2"/>
</dbReference>
<dbReference type="Gene3D" id="2.10.25.10">
    <property type="entry name" value="Laminin"/>
    <property type="match status" value="1"/>
</dbReference>
<dbReference type="AlphaFoldDB" id="A0A9W9EUJ8"/>
<dbReference type="OrthoDB" id="6130531at2759"/>
<proteinExistence type="predicted"/>
<gene>
    <name evidence="5" type="ORF">N7456_011838</name>
</gene>
<dbReference type="EMBL" id="JAPQKH010000007">
    <property type="protein sequence ID" value="KAJ5088222.1"/>
    <property type="molecule type" value="Genomic_DNA"/>
</dbReference>
<dbReference type="CDD" id="cd00053">
    <property type="entry name" value="EGF"/>
    <property type="match status" value="1"/>
</dbReference>
<protein>
    <recommendedName>
        <fullName evidence="3 4">EGF-like domain-containing protein</fullName>
    </recommendedName>
</protein>
<dbReference type="PROSITE" id="PS51257">
    <property type="entry name" value="PROKAR_LIPOPROTEIN"/>
    <property type="match status" value="1"/>
</dbReference>
<dbReference type="InterPro" id="IPR000742">
    <property type="entry name" value="EGF"/>
</dbReference>
<dbReference type="PROSITE" id="PS01186">
    <property type="entry name" value="EGF_2"/>
    <property type="match status" value="1"/>
</dbReference>
<feature type="chain" id="PRO_5040790009" description="EGF-like domain-containing protein" evidence="2">
    <location>
        <begin position="26"/>
        <end position="390"/>
    </location>
</feature>
<evidence type="ECO:0000256" key="2">
    <source>
        <dbReference type="SAM" id="SignalP"/>
    </source>
</evidence>
<dbReference type="CDD" id="cd08994">
    <property type="entry name" value="GH43_62_32_68_117_130-like"/>
    <property type="match status" value="1"/>
</dbReference>
<reference evidence="5" key="1">
    <citation type="submission" date="2022-11" db="EMBL/GenBank/DDBJ databases">
        <authorList>
            <person name="Petersen C."/>
        </authorList>
    </citation>
    <scope>NUCLEOTIDE SEQUENCE</scope>
    <source>
        <strain evidence="5">IBT 30069</strain>
    </source>
</reference>
<dbReference type="Gene3D" id="2.115.10.20">
    <property type="entry name" value="Glycosyl hydrolase domain, family 43"/>
    <property type="match status" value="2"/>
</dbReference>